<evidence type="ECO:0000256" key="1">
    <source>
        <dbReference type="ARBA" id="ARBA00022448"/>
    </source>
</evidence>
<gene>
    <name evidence="8" type="ORF">H9753_08250</name>
</gene>
<keyword evidence="1" id="KW-0813">Transport</keyword>
<dbReference type="EMBL" id="DWVZ01000108">
    <property type="protein sequence ID" value="HJC63593.1"/>
    <property type="molecule type" value="Genomic_DNA"/>
</dbReference>
<dbReference type="InterPro" id="IPR007329">
    <property type="entry name" value="FMN-bd"/>
</dbReference>
<organism evidence="8 9">
    <name type="scientific">Candidatus Blautia merdavium</name>
    <dbReference type="NCBI Taxonomy" id="2838494"/>
    <lineage>
        <taxon>Bacteria</taxon>
        <taxon>Bacillati</taxon>
        <taxon>Bacillota</taxon>
        <taxon>Clostridia</taxon>
        <taxon>Lachnospirales</taxon>
        <taxon>Lachnospiraceae</taxon>
        <taxon>Blautia</taxon>
    </lineage>
</organism>
<sequence length="311" mass="32600">MKNQQIRGILALLIVTVLSFGVIAGSRALGQDLLAAKNSGSQGTGQTVTEELEVGGAEHVKRAAKTQEGYLVSVTTSGYGGDIHMDVYFQQDKETISKVEVTEQTETEGVGSRITEAEFLSQFEGAKAPVFLNSISSGMQEQEADGQEERKLSDGTYEAKTEEADSSGYTDQVTMTVKDGRITEVTWDAADEEGNKKSVLSETGVYVMTEDGPTWKEQAEALADAVVANQSLGFLSPDNQGKTDAVSGVSIAVTGFVRLAQQCLDQAAGAQTEAAGVREGTQAGAVSGATISSSAAAAGINAAYEFLKTVK</sequence>
<dbReference type="GO" id="GO:0005886">
    <property type="term" value="C:plasma membrane"/>
    <property type="evidence" value="ECO:0007669"/>
    <property type="project" value="InterPro"/>
</dbReference>
<dbReference type="PANTHER" id="PTHR36118:SF1">
    <property type="entry name" value="ION-TRANSLOCATING OXIDOREDUCTASE COMPLEX SUBUNIT G"/>
    <property type="match status" value="1"/>
</dbReference>
<evidence type="ECO:0000313" key="9">
    <source>
        <dbReference type="Proteomes" id="UP000823886"/>
    </source>
</evidence>
<name>A0A9D2PNP4_9FIRM</name>
<proteinExistence type="predicted"/>
<comment type="caution">
    <text evidence="8">The sequence shown here is derived from an EMBL/GenBank/DDBJ whole genome shotgun (WGS) entry which is preliminary data.</text>
</comment>
<dbReference type="Pfam" id="PF04205">
    <property type="entry name" value="FMN_bind"/>
    <property type="match status" value="1"/>
</dbReference>
<dbReference type="Gene3D" id="3.90.1010.20">
    <property type="match status" value="1"/>
</dbReference>
<dbReference type="Proteomes" id="UP000823886">
    <property type="component" value="Unassembled WGS sequence"/>
</dbReference>
<protein>
    <submittedName>
        <fullName evidence="8">FMN-binding protein</fullName>
    </submittedName>
</protein>
<evidence type="ECO:0000313" key="8">
    <source>
        <dbReference type="EMBL" id="HJC63593.1"/>
    </source>
</evidence>
<reference evidence="8" key="2">
    <citation type="submission" date="2021-04" db="EMBL/GenBank/DDBJ databases">
        <authorList>
            <person name="Gilroy R."/>
        </authorList>
    </citation>
    <scope>NUCLEOTIDE SEQUENCE</scope>
    <source>
        <strain evidence="8">ChiBcec2-3848</strain>
    </source>
</reference>
<keyword evidence="3" id="KW-0285">Flavoprotein</keyword>
<evidence type="ECO:0000256" key="3">
    <source>
        <dbReference type="ARBA" id="ARBA00022630"/>
    </source>
</evidence>
<feature type="region of interest" description="Disordered" evidence="6">
    <location>
        <begin position="139"/>
        <end position="169"/>
    </location>
</feature>
<keyword evidence="5" id="KW-0249">Electron transport</keyword>
<dbReference type="SMART" id="SM00900">
    <property type="entry name" value="FMN_bind"/>
    <property type="match status" value="1"/>
</dbReference>
<evidence type="ECO:0000256" key="4">
    <source>
        <dbReference type="ARBA" id="ARBA00022643"/>
    </source>
</evidence>
<evidence type="ECO:0000256" key="2">
    <source>
        <dbReference type="ARBA" id="ARBA00022553"/>
    </source>
</evidence>
<dbReference type="AlphaFoldDB" id="A0A9D2PNP4"/>
<keyword evidence="4" id="KW-0288">FMN</keyword>
<dbReference type="InterPro" id="IPR010209">
    <property type="entry name" value="Ion_transpt_RnfG/RsxG"/>
</dbReference>
<reference evidence="8" key="1">
    <citation type="journal article" date="2021" name="PeerJ">
        <title>Extensive microbial diversity within the chicken gut microbiome revealed by metagenomics and culture.</title>
        <authorList>
            <person name="Gilroy R."/>
            <person name="Ravi A."/>
            <person name="Getino M."/>
            <person name="Pursley I."/>
            <person name="Horton D.L."/>
            <person name="Alikhan N.F."/>
            <person name="Baker D."/>
            <person name="Gharbi K."/>
            <person name="Hall N."/>
            <person name="Watson M."/>
            <person name="Adriaenssens E.M."/>
            <person name="Foster-Nyarko E."/>
            <person name="Jarju S."/>
            <person name="Secka A."/>
            <person name="Antonio M."/>
            <person name="Oren A."/>
            <person name="Chaudhuri R.R."/>
            <person name="La Ragione R."/>
            <person name="Hildebrand F."/>
            <person name="Pallen M.J."/>
        </authorList>
    </citation>
    <scope>NUCLEOTIDE SEQUENCE</scope>
    <source>
        <strain evidence="8">ChiBcec2-3848</strain>
    </source>
</reference>
<evidence type="ECO:0000256" key="5">
    <source>
        <dbReference type="ARBA" id="ARBA00022982"/>
    </source>
</evidence>
<keyword evidence="2" id="KW-0597">Phosphoprotein</keyword>
<dbReference type="GO" id="GO:0010181">
    <property type="term" value="F:FMN binding"/>
    <property type="evidence" value="ECO:0007669"/>
    <property type="project" value="InterPro"/>
</dbReference>
<dbReference type="GO" id="GO:0009055">
    <property type="term" value="F:electron transfer activity"/>
    <property type="evidence" value="ECO:0007669"/>
    <property type="project" value="InterPro"/>
</dbReference>
<evidence type="ECO:0000256" key="6">
    <source>
        <dbReference type="SAM" id="MobiDB-lite"/>
    </source>
</evidence>
<feature type="domain" description="FMN-binding" evidence="7">
    <location>
        <begin position="78"/>
        <end position="267"/>
    </location>
</feature>
<dbReference type="PANTHER" id="PTHR36118">
    <property type="entry name" value="ION-TRANSLOCATING OXIDOREDUCTASE COMPLEX SUBUNIT G"/>
    <property type="match status" value="1"/>
</dbReference>
<dbReference type="GO" id="GO:0022900">
    <property type="term" value="P:electron transport chain"/>
    <property type="evidence" value="ECO:0007669"/>
    <property type="project" value="InterPro"/>
</dbReference>
<feature type="compositionally biased region" description="Basic and acidic residues" evidence="6">
    <location>
        <begin position="147"/>
        <end position="163"/>
    </location>
</feature>
<evidence type="ECO:0000259" key="7">
    <source>
        <dbReference type="SMART" id="SM00900"/>
    </source>
</evidence>
<accession>A0A9D2PNP4</accession>